<accession>A0A561T1M1</accession>
<dbReference type="PANTHER" id="PTHR45772:SF7">
    <property type="entry name" value="AMINO ACID ABC TRANSPORTER ATP-BINDING PROTEIN"/>
    <property type="match status" value="1"/>
</dbReference>
<name>A0A561T1M1_9PSEU</name>
<dbReference type="InterPro" id="IPR051120">
    <property type="entry name" value="ABC_AA/LPS_Transport"/>
</dbReference>
<evidence type="ECO:0000259" key="4">
    <source>
        <dbReference type="PROSITE" id="PS50893"/>
    </source>
</evidence>
<dbReference type="Gene3D" id="3.40.50.300">
    <property type="entry name" value="P-loop containing nucleotide triphosphate hydrolases"/>
    <property type="match status" value="1"/>
</dbReference>
<dbReference type="InterPro" id="IPR032823">
    <property type="entry name" value="BCA_ABC_TP_C"/>
</dbReference>
<dbReference type="SUPFAM" id="SSF52540">
    <property type="entry name" value="P-loop containing nucleoside triphosphate hydrolases"/>
    <property type="match status" value="1"/>
</dbReference>
<dbReference type="GO" id="GO:0005524">
    <property type="term" value="F:ATP binding"/>
    <property type="evidence" value="ECO:0007669"/>
    <property type="project" value="UniProtKB-KW"/>
</dbReference>
<dbReference type="PROSITE" id="PS50893">
    <property type="entry name" value="ABC_TRANSPORTER_2"/>
    <property type="match status" value="1"/>
</dbReference>
<reference evidence="5 6" key="1">
    <citation type="submission" date="2019-06" db="EMBL/GenBank/DDBJ databases">
        <title>Sequencing the genomes of 1000 actinobacteria strains.</title>
        <authorList>
            <person name="Klenk H.-P."/>
        </authorList>
    </citation>
    <scope>NUCLEOTIDE SEQUENCE [LARGE SCALE GENOMIC DNA]</scope>
    <source>
        <strain evidence="5 6">DSM 45671</strain>
    </source>
</reference>
<dbReference type="GO" id="GO:0042941">
    <property type="term" value="P:D-alanine transmembrane transport"/>
    <property type="evidence" value="ECO:0007669"/>
    <property type="project" value="TreeGrafter"/>
</dbReference>
<evidence type="ECO:0000313" key="6">
    <source>
        <dbReference type="Proteomes" id="UP000321261"/>
    </source>
</evidence>
<gene>
    <name evidence="5" type="ORF">FHX44_116956</name>
</gene>
<comment type="caution">
    <text evidence="5">The sequence shown here is derived from an EMBL/GenBank/DDBJ whole genome shotgun (WGS) entry which is preliminary data.</text>
</comment>
<dbReference type="GO" id="GO:1903806">
    <property type="term" value="P:L-isoleucine import across plasma membrane"/>
    <property type="evidence" value="ECO:0007669"/>
    <property type="project" value="TreeGrafter"/>
</dbReference>
<protein>
    <submittedName>
        <fullName evidence="5">Amino acid/amide ABC transporter ATP-binding protein 1 (HAAT family)</fullName>
    </submittedName>
</protein>
<dbReference type="GO" id="GO:0015808">
    <property type="term" value="P:L-alanine transport"/>
    <property type="evidence" value="ECO:0007669"/>
    <property type="project" value="TreeGrafter"/>
</dbReference>
<dbReference type="GO" id="GO:0005304">
    <property type="term" value="F:L-valine transmembrane transporter activity"/>
    <property type="evidence" value="ECO:0007669"/>
    <property type="project" value="TreeGrafter"/>
</dbReference>
<keyword evidence="3 5" id="KW-0067">ATP-binding</keyword>
<evidence type="ECO:0000256" key="3">
    <source>
        <dbReference type="ARBA" id="ARBA00022840"/>
    </source>
</evidence>
<organism evidence="5 6">
    <name type="scientific">Pseudonocardia hierapolitana</name>
    <dbReference type="NCBI Taxonomy" id="1128676"/>
    <lineage>
        <taxon>Bacteria</taxon>
        <taxon>Bacillati</taxon>
        <taxon>Actinomycetota</taxon>
        <taxon>Actinomycetes</taxon>
        <taxon>Pseudonocardiales</taxon>
        <taxon>Pseudonocardiaceae</taxon>
        <taxon>Pseudonocardia</taxon>
    </lineage>
</organism>
<dbReference type="SMART" id="SM00382">
    <property type="entry name" value="AAA"/>
    <property type="match status" value="1"/>
</dbReference>
<sequence length="245" mass="25831">MIAPAFEVEHVALAFGAQTVLRDVSLAVAPGEAVGIVGPNGAGKSTLLDVVTGERRPDGGRVRLYGSDIGREPARRRCLLGLGRTHQIPRPFTGLTVLENVLVGAFRGAGLRRRAAYRAGLAALERTGLADRADQQAGDLGLLDRKRLELARALATGPDVLLLDEIAGGLTAPETESLIALLRELHTDGTTIVWVEHVLRALTRVVTRVACLAVGEIIADGPPDAVMADPRVVEAYLGRPGAVLL</sequence>
<feature type="domain" description="ABC transporter" evidence="4">
    <location>
        <begin position="6"/>
        <end position="239"/>
    </location>
</feature>
<dbReference type="GO" id="GO:0016887">
    <property type="term" value="F:ATP hydrolysis activity"/>
    <property type="evidence" value="ECO:0007669"/>
    <property type="project" value="InterPro"/>
</dbReference>
<dbReference type="GO" id="GO:0005525">
    <property type="term" value="F:GTP binding"/>
    <property type="evidence" value="ECO:0007669"/>
    <property type="project" value="InterPro"/>
</dbReference>
<dbReference type="InterPro" id="IPR003439">
    <property type="entry name" value="ABC_transporter-like_ATP-bd"/>
</dbReference>
<keyword evidence="6" id="KW-1185">Reference proteome</keyword>
<dbReference type="OrthoDB" id="8724465at2"/>
<dbReference type="Pfam" id="PF00005">
    <property type="entry name" value="ABC_tran"/>
    <property type="match status" value="1"/>
</dbReference>
<dbReference type="EMBL" id="VIWU01000001">
    <property type="protein sequence ID" value="TWF81013.1"/>
    <property type="molecule type" value="Genomic_DNA"/>
</dbReference>
<dbReference type="InterPro" id="IPR006073">
    <property type="entry name" value="GTP-bd"/>
</dbReference>
<dbReference type="InterPro" id="IPR027417">
    <property type="entry name" value="P-loop_NTPase"/>
</dbReference>
<dbReference type="PRINTS" id="PR00326">
    <property type="entry name" value="GTP1OBG"/>
</dbReference>
<dbReference type="PANTHER" id="PTHR45772">
    <property type="entry name" value="CONSERVED COMPONENT OF ABC TRANSPORTER FOR NATURAL AMINO ACIDS-RELATED"/>
    <property type="match status" value="1"/>
</dbReference>
<dbReference type="CDD" id="cd03219">
    <property type="entry name" value="ABC_Mj1267_LivG_branched"/>
    <property type="match status" value="1"/>
</dbReference>
<dbReference type="Pfam" id="PF12399">
    <property type="entry name" value="BCA_ABC_TP_C"/>
    <property type="match status" value="1"/>
</dbReference>
<evidence type="ECO:0000256" key="1">
    <source>
        <dbReference type="ARBA" id="ARBA00022448"/>
    </source>
</evidence>
<keyword evidence="2" id="KW-0547">Nucleotide-binding</keyword>
<dbReference type="GO" id="GO:0015188">
    <property type="term" value="F:L-isoleucine transmembrane transporter activity"/>
    <property type="evidence" value="ECO:0007669"/>
    <property type="project" value="TreeGrafter"/>
</dbReference>
<dbReference type="GO" id="GO:0015192">
    <property type="term" value="F:L-phenylalanine transmembrane transporter activity"/>
    <property type="evidence" value="ECO:0007669"/>
    <property type="project" value="TreeGrafter"/>
</dbReference>
<dbReference type="GO" id="GO:0005886">
    <property type="term" value="C:plasma membrane"/>
    <property type="evidence" value="ECO:0007669"/>
    <property type="project" value="TreeGrafter"/>
</dbReference>
<dbReference type="Proteomes" id="UP000321261">
    <property type="component" value="Unassembled WGS sequence"/>
</dbReference>
<dbReference type="InterPro" id="IPR003593">
    <property type="entry name" value="AAA+_ATPase"/>
</dbReference>
<dbReference type="AlphaFoldDB" id="A0A561T1M1"/>
<proteinExistence type="predicted"/>
<evidence type="ECO:0000313" key="5">
    <source>
        <dbReference type="EMBL" id="TWF81013.1"/>
    </source>
</evidence>
<evidence type="ECO:0000256" key="2">
    <source>
        <dbReference type="ARBA" id="ARBA00022741"/>
    </source>
</evidence>
<keyword evidence="1" id="KW-0813">Transport</keyword>
<dbReference type="GO" id="GO:1903805">
    <property type="term" value="P:L-valine import across plasma membrane"/>
    <property type="evidence" value="ECO:0007669"/>
    <property type="project" value="TreeGrafter"/>
</dbReference>